<gene>
    <name evidence="2" type="ORF">A3A91_03195</name>
</gene>
<evidence type="ECO:0000256" key="1">
    <source>
        <dbReference type="SAM" id="Phobius"/>
    </source>
</evidence>
<protein>
    <submittedName>
        <fullName evidence="2">Uncharacterized protein</fullName>
    </submittedName>
</protein>
<comment type="caution">
    <text evidence="2">The sequence shown here is derived from an EMBL/GenBank/DDBJ whole genome shotgun (WGS) entry which is preliminary data.</text>
</comment>
<dbReference type="AlphaFoldDB" id="A0A1F6WYA3"/>
<evidence type="ECO:0000313" key="3">
    <source>
        <dbReference type="Proteomes" id="UP000177001"/>
    </source>
</evidence>
<reference evidence="2 3" key="1">
    <citation type="journal article" date="2016" name="Nat. Commun.">
        <title>Thousands of microbial genomes shed light on interconnected biogeochemical processes in an aquifer system.</title>
        <authorList>
            <person name="Anantharaman K."/>
            <person name="Brown C.T."/>
            <person name="Hug L.A."/>
            <person name="Sharon I."/>
            <person name="Castelle C.J."/>
            <person name="Probst A.J."/>
            <person name="Thomas B.C."/>
            <person name="Singh A."/>
            <person name="Wilkins M.J."/>
            <person name="Karaoz U."/>
            <person name="Brodie E.L."/>
            <person name="Williams K.H."/>
            <person name="Hubbard S.S."/>
            <person name="Banfield J.F."/>
        </authorList>
    </citation>
    <scope>NUCLEOTIDE SEQUENCE [LARGE SCALE GENOMIC DNA]</scope>
</reference>
<feature type="transmembrane region" description="Helical" evidence="1">
    <location>
        <begin position="55"/>
        <end position="76"/>
    </location>
</feature>
<dbReference type="EMBL" id="MFUR01000009">
    <property type="protein sequence ID" value="OGI86852.1"/>
    <property type="molecule type" value="Genomic_DNA"/>
</dbReference>
<keyword evidence="1" id="KW-0812">Transmembrane</keyword>
<organism evidence="2 3">
    <name type="scientific">Candidatus Nomurabacteria bacterium RIFCSPLOWO2_01_FULL_36_16</name>
    <dbReference type="NCBI Taxonomy" id="1801767"/>
    <lineage>
        <taxon>Bacteria</taxon>
        <taxon>Candidatus Nomuraibacteriota</taxon>
    </lineage>
</organism>
<dbReference type="Proteomes" id="UP000177001">
    <property type="component" value="Unassembled WGS sequence"/>
</dbReference>
<sequence length="218" mass="25836">MDMDTPLTVNQNPILSDSILGSNWFNPDYLFNQGFAFFYNIFNSNVWNWSQILSIYNTTLFFLSFFFLTIISYTSVRMFEIRKKEREHLKHEIAEYAHHKMEKEKKLQQGEEISKNPRWIKTLNYLFSQHGSDWKLAIIEADSILEDLMTELSFKGETLGEKLKLADQDSFHNLSFAWEVHTIRNRIAHEGASFEVSQHEAKRVIALYEQIFRVYGFI</sequence>
<evidence type="ECO:0000313" key="2">
    <source>
        <dbReference type="EMBL" id="OGI86852.1"/>
    </source>
</evidence>
<proteinExistence type="predicted"/>
<accession>A0A1F6WYA3</accession>
<name>A0A1F6WYA3_9BACT</name>
<keyword evidence="1" id="KW-1133">Transmembrane helix</keyword>
<keyword evidence="1" id="KW-0472">Membrane</keyword>